<organism evidence="1 2">
    <name type="scientific">Singulisphaera acidiphila (strain ATCC BAA-1392 / DSM 18658 / VKM B-2454 / MOB10)</name>
    <dbReference type="NCBI Taxonomy" id="886293"/>
    <lineage>
        <taxon>Bacteria</taxon>
        <taxon>Pseudomonadati</taxon>
        <taxon>Planctomycetota</taxon>
        <taxon>Planctomycetia</taxon>
        <taxon>Isosphaerales</taxon>
        <taxon>Isosphaeraceae</taxon>
        <taxon>Singulisphaera</taxon>
    </lineage>
</organism>
<reference evidence="1 2" key="1">
    <citation type="submission" date="2012-02" db="EMBL/GenBank/DDBJ databases">
        <title>Complete sequence of chromosome of Singulisphaera acidiphila DSM 18658.</title>
        <authorList>
            <consortium name="US DOE Joint Genome Institute (JGI-PGF)"/>
            <person name="Lucas S."/>
            <person name="Copeland A."/>
            <person name="Lapidus A."/>
            <person name="Glavina del Rio T."/>
            <person name="Dalin E."/>
            <person name="Tice H."/>
            <person name="Bruce D."/>
            <person name="Goodwin L."/>
            <person name="Pitluck S."/>
            <person name="Peters L."/>
            <person name="Ovchinnikova G."/>
            <person name="Chertkov O."/>
            <person name="Kyrpides N."/>
            <person name="Mavromatis K."/>
            <person name="Ivanova N."/>
            <person name="Brettin T."/>
            <person name="Detter J.C."/>
            <person name="Han C."/>
            <person name="Larimer F."/>
            <person name="Land M."/>
            <person name="Hauser L."/>
            <person name="Markowitz V."/>
            <person name="Cheng J.-F."/>
            <person name="Hugenholtz P."/>
            <person name="Woyke T."/>
            <person name="Wu D."/>
            <person name="Tindall B."/>
            <person name="Pomrenke H."/>
            <person name="Brambilla E."/>
            <person name="Klenk H.-P."/>
            <person name="Eisen J.A."/>
        </authorList>
    </citation>
    <scope>NUCLEOTIDE SEQUENCE [LARGE SCALE GENOMIC DNA]</scope>
    <source>
        <strain evidence="2">ATCC BAA-1392 / DSM 18658 / VKM B-2454 / MOB10</strain>
    </source>
</reference>
<dbReference type="AlphaFoldDB" id="L0D9T3"/>
<evidence type="ECO:0000313" key="2">
    <source>
        <dbReference type="Proteomes" id="UP000010798"/>
    </source>
</evidence>
<dbReference type="HOGENOM" id="CLU_2828889_0_0_0"/>
<proteinExistence type="predicted"/>
<dbReference type="Proteomes" id="UP000010798">
    <property type="component" value="Chromosome"/>
</dbReference>
<protein>
    <submittedName>
        <fullName evidence="1">Uncharacterized protein</fullName>
    </submittedName>
</protein>
<dbReference type="KEGG" id="saci:Sinac_0978"/>
<name>L0D9T3_SINAD</name>
<evidence type="ECO:0000313" key="1">
    <source>
        <dbReference type="EMBL" id="AGA25381.1"/>
    </source>
</evidence>
<sequence>MNVVSPIMILWALGHLGAGLQFLAMGSLIRLAIQVEENTRTSAHCMEKLCSRSEPRAESPGPFFVS</sequence>
<dbReference type="EMBL" id="CP003364">
    <property type="protein sequence ID" value="AGA25381.1"/>
    <property type="molecule type" value="Genomic_DNA"/>
</dbReference>
<keyword evidence="2" id="KW-1185">Reference proteome</keyword>
<accession>L0D9T3</accession>
<dbReference type="STRING" id="886293.Sinac_0978"/>
<gene>
    <name evidence="1" type="ordered locus">Sinac_0978</name>
</gene>